<dbReference type="EnsemblMetazoa" id="XM_014388925.2">
    <property type="protein sequence ID" value="XP_014244411.1"/>
    <property type="gene ID" value="LOC106663829"/>
</dbReference>
<feature type="transmembrane region" description="Helical" evidence="7">
    <location>
        <begin position="97"/>
        <end position="114"/>
    </location>
</feature>
<dbReference type="PANTHER" id="PTHR13674">
    <property type="entry name" value="GROWTH AND TRANSFORMATION-DEPENDENT PROTEIN"/>
    <property type="match status" value="1"/>
</dbReference>
<evidence type="ECO:0000313" key="9">
    <source>
        <dbReference type="Proteomes" id="UP000494040"/>
    </source>
</evidence>
<organism evidence="8 9">
    <name type="scientific">Cimex lectularius</name>
    <name type="common">Bed bug</name>
    <name type="synonym">Acanthia lectularia</name>
    <dbReference type="NCBI Taxonomy" id="79782"/>
    <lineage>
        <taxon>Eukaryota</taxon>
        <taxon>Metazoa</taxon>
        <taxon>Ecdysozoa</taxon>
        <taxon>Arthropoda</taxon>
        <taxon>Hexapoda</taxon>
        <taxon>Insecta</taxon>
        <taxon>Pterygota</taxon>
        <taxon>Neoptera</taxon>
        <taxon>Paraneoptera</taxon>
        <taxon>Hemiptera</taxon>
        <taxon>Heteroptera</taxon>
        <taxon>Panheteroptera</taxon>
        <taxon>Cimicomorpha</taxon>
        <taxon>Cimicidae</taxon>
        <taxon>Cimex</taxon>
    </lineage>
</organism>
<dbReference type="OMA" id="KARIRIC"/>
<comment type="similarity">
    <text evidence="2">Belongs to the UPF0389 family.</text>
</comment>
<evidence type="ECO:0000256" key="1">
    <source>
        <dbReference type="ARBA" id="ARBA00004167"/>
    </source>
</evidence>
<reference evidence="8" key="1">
    <citation type="submission" date="2022-01" db="UniProtKB">
        <authorList>
            <consortium name="EnsemblMetazoa"/>
        </authorList>
    </citation>
    <scope>IDENTIFICATION</scope>
</reference>
<evidence type="ECO:0000256" key="7">
    <source>
        <dbReference type="SAM" id="Phobius"/>
    </source>
</evidence>
<keyword evidence="3 7" id="KW-0812">Transmembrane</keyword>
<evidence type="ECO:0000256" key="4">
    <source>
        <dbReference type="ARBA" id="ARBA00022989"/>
    </source>
</evidence>
<feature type="compositionally biased region" description="Basic and acidic residues" evidence="6">
    <location>
        <begin position="27"/>
        <end position="45"/>
    </location>
</feature>
<dbReference type="KEGG" id="clec:106663829"/>
<evidence type="ECO:0000256" key="5">
    <source>
        <dbReference type="ARBA" id="ARBA00023136"/>
    </source>
</evidence>
<gene>
    <name evidence="8" type="primary">106663829</name>
</gene>
<protein>
    <submittedName>
        <fullName evidence="8">Uncharacterized protein</fullName>
    </submittedName>
</protein>
<dbReference type="GO" id="GO:0016020">
    <property type="term" value="C:membrane"/>
    <property type="evidence" value="ECO:0007669"/>
    <property type="project" value="UniProtKB-SubCell"/>
</dbReference>
<dbReference type="Proteomes" id="UP000494040">
    <property type="component" value="Unassembled WGS sequence"/>
</dbReference>
<dbReference type="OrthoDB" id="8193498at2759"/>
<evidence type="ECO:0000256" key="3">
    <source>
        <dbReference type="ARBA" id="ARBA00022692"/>
    </source>
</evidence>
<comment type="subcellular location">
    <subcellularLocation>
        <location evidence="1">Membrane</location>
        <topology evidence="1">Single-pass membrane protein</topology>
    </subcellularLocation>
</comment>
<keyword evidence="4 7" id="KW-1133">Transmembrane helix</keyword>
<dbReference type="AlphaFoldDB" id="A0A8I6RGB6"/>
<dbReference type="PANTHER" id="PTHR13674:SF5">
    <property type="entry name" value="UPF0389 PROTEIN CG9231"/>
    <property type="match status" value="1"/>
</dbReference>
<evidence type="ECO:0000256" key="2">
    <source>
        <dbReference type="ARBA" id="ARBA00007363"/>
    </source>
</evidence>
<name>A0A8I6RGB6_CIMLE</name>
<keyword evidence="5 7" id="KW-0472">Membrane</keyword>
<dbReference type="InterPro" id="IPR009432">
    <property type="entry name" value="DUF1075"/>
</dbReference>
<evidence type="ECO:0000256" key="6">
    <source>
        <dbReference type="SAM" id="MobiDB-lite"/>
    </source>
</evidence>
<evidence type="ECO:0000313" key="8">
    <source>
        <dbReference type="EnsemblMetazoa" id="XP_014244411.1"/>
    </source>
</evidence>
<sequence length="142" mass="16267">MLRHSSRFVTGRLAPSRLISTASCLKTSDKPVDPPVEKPSSDPGHDANTMFRKIHVPSKFERRILVWTGRFKTDREIPKEVSIELIEKAKSKARIKVANYMMLATVIACFYQIWSGKRALERGETVAKMNLDWHKKINAEKD</sequence>
<feature type="region of interest" description="Disordered" evidence="6">
    <location>
        <begin position="27"/>
        <end position="48"/>
    </location>
</feature>
<accession>A0A8I6RGB6</accession>
<keyword evidence="9" id="KW-1185">Reference proteome</keyword>
<dbReference type="Pfam" id="PF06388">
    <property type="entry name" value="DUF1075"/>
    <property type="match status" value="1"/>
</dbReference>
<proteinExistence type="inferred from homology"/>